<evidence type="ECO:0000313" key="1">
    <source>
        <dbReference type="EMBL" id="MDR9836583.1"/>
    </source>
</evidence>
<evidence type="ECO:0000313" key="2">
    <source>
        <dbReference type="Proteomes" id="UP001246152"/>
    </source>
</evidence>
<name>A0AAJ2LVI1_9BURK</name>
<organism evidence="1 2">
    <name type="scientific">Herbaspirillum huttiense</name>
    <dbReference type="NCBI Taxonomy" id="863372"/>
    <lineage>
        <taxon>Bacteria</taxon>
        <taxon>Pseudomonadati</taxon>
        <taxon>Pseudomonadota</taxon>
        <taxon>Betaproteobacteria</taxon>
        <taxon>Burkholderiales</taxon>
        <taxon>Oxalobacteraceae</taxon>
        <taxon>Herbaspirillum</taxon>
    </lineage>
</organism>
<dbReference type="AlphaFoldDB" id="A0AAJ2LVI1"/>
<gene>
    <name evidence="1" type="ORF">RI046_12835</name>
</gene>
<proteinExistence type="predicted"/>
<protein>
    <submittedName>
        <fullName evidence="1">Uncharacterized protein</fullName>
    </submittedName>
</protein>
<dbReference type="EMBL" id="JAVLSM010000006">
    <property type="protein sequence ID" value="MDR9836583.1"/>
    <property type="molecule type" value="Genomic_DNA"/>
</dbReference>
<accession>A0AAJ2LVI1</accession>
<dbReference type="Proteomes" id="UP001246152">
    <property type="component" value="Unassembled WGS sequence"/>
</dbReference>
<comment type="caution">
    <text evidence="1">The sequence shown here is derived from an EMBL/GenBank/DDBJ whole genome shotgun (WGS) entry which is preliminary data.</text>
</comment>
<sequence>MLWIIALLTACSPDKSEKSINMLHQIEISANQSGKELLARYPNQVVLISRPPNVNFYSMDWPRDALGAVKIRNGTRAFMLNDVLGISGNEDPHFPDENIIEWNIYAGLGAEEHIPHDEARQRMMRILNNIRAAGWRHYIERSLPRLKGAQALHFAITSPVHSLDPTYVPDLDEWMSLPADATWRFQLDHAYLTLTLTRDMERLDRNKPGAYFLKLSLVGSKEEARQIVGPAKRSDWQNALASELPLLKQDRDQAEETLRRRGVVIDSAYQDPSIP</sequence>
<reference evidence="1" key="1">
    <citation type="submission" date="2023-04" db="EMBL/GenBank/DDBJ databases">
        <title>Description of first Herbaspirillum huttiense subsp. nephrolepsisexaltata and Herbaspirillum huttiense subsp. lycopersicon.</title>
        <authorList>
            <person name="Poudel M."/>
            <person name="Sharma A."/>
            <person name="Goss E."/>
            <person name="Tapia J.H."/>
            <person name="Harmon C.M."/>
            <person name="Jones J.B."/>
        </authorList>
    </citation>
    <scope>NUCLEOTIDE SEQUENCE</scope>
    <source>
        <strain evidence="1">G21-1742</strain>
    </source>
</reference>